<dbReference type="Pfam" id="PF14297">
    <property type="entry name" value="Lin1244_N"/>
    <property type="match status" value="1"/>
</dbReference>
<sequence length="331" mass="36263">MPLTMARPARHNAEYFSHTANLRNDRRIKAIRTQCGATGYGVLVMLLEALTDANHTQLDTEELELELLAGDFGVSVTEIHSLLQIGEKVGFFARNTAGFLICPDLNDWLAEVFEKRNRARNAAKPPKSGVSVTETPVTVTENPQSKVKESKELPNGNSESKTPPTPGVGVFQKKIGVPVSEVEPWADAPSESPPVAPPPPAWLEEARELAAGMYGFWALTHLQADAQRRVLEFVQGRYAAGAGPQLAEQFVAYRAFKTESQERAHSWKNWIAAPGDGQLPGWQEANWPDKLTTYRKTTHEKGTPTRRSPVGADASQRHHLPAVVSFAGDAA</sequence>
<name>A0A502GYG6_9BACT</name>
<feature type="region of interest" description="Disordered" evidence="1">
    <location>
        <begin position="297"/>
        <end position="319"/>
    </location>
</feature>
<dbReference type="AlphaFoldDB" id="A0A502GYG6"/>
<feature type="compositionally biased region" description="Low complexity" evidence="1">
    <location>
        <begin position="130"/>
        <end position="141"/>
    </location>
</feature>
<organism evidence="3 4">
    <name type="scientific">Hymenobacter nivis</name>
    <dbReference type="NCBI Taxonomy" id="1850093"/>
    <lineage>
        <taxon>Bacteria</taxon>
        <taxon>Pseudomonadati</taxon>
        <taxon>Bacteroidota</taxon>
        <taxon>Cytophagia</taxon>
        <taxon>Cytophagales</taxon>
        <taxon>Hymenobacteraceae</taxon>
        <taxon>Hymenobacter</taxon>
    </lineage>
</organism>
<protein>
    <submittedName>
        <fullName evidence="3">DUF4373 domain-containing protein</fullName>
    </submittedName>
</protein>
<evidence type="ECO:0000256" key="1">
    <source>
        <dbReference type="SAM" id="MobiDB-lite"/>
    </source>
</evidence>
<dbReference type="InterPro" id="IPR025400">
    <property type="entry name" value="Lin1244/Lin1753-like_N"/>
</dbReference>
<gene>
    <name evidence="3" type="ORF">EAH73_12005</name>
</gene>
<dbReference type="EMBL" id="RCYZ01000004">
    <property type="protein sequence ID" value="TPG66086.1"/>
    <property type="molecule type" value="Genomic_DNA"/>
</dbReference>
<comment type="caution">
    <text evidence="3">The sequence shown here is derived from an EMBL/GenBank/DDBJ whole genome shotgun (WGS) entry which is preliminary data.</text>
</comment>
<feature type="domain" description="Lin1244/Lin1753-like N-terminal" evidence="2">
    <location>
        <begin position="15"/>
        <end position="95"/>
    </location>
</feature>
<dbReference type="Proteomes" id="UP000317646">
    <property type="component" value="Unassembled WGS sequence"/>
</dbReference>
<evidence type="ECO:0000259" key="2">
    <source>
        <dbReference type="Pfam" id="PF14297"/>
    </source>
</evidence>
<accession>A0A502GYG6</accession>
<evidence type="ECO:0000313" key="4">
    <source>
        <dbReference type="Proteomes" id="UP000317646"/>
    </source>
</evidence>
<evidence type="ECO:0000313" key="3">
    <source>
        <dbReference type="EMBL" id="TPG66086.1"/>
    </source>
</evidence>
<keyword evidence="4" id="KW-1185">Reference proteome</keyword>
<feature type="region of interest" description="Disordered" evidence="1">
    <location>
        <begin position="119"/>
        <end position="170"/>
    </location>
</feature>
<proteinExistence type="predicted"/>
<reference evidence="3 4" key="1">
    <citation type="journal article" date="2019" name="Environ. Microbiol.">
        <title>Species interactions and distinct microbial communities in high Arctic permafrost affected cryosols are associated with the CH4 and CO2 gas fluxes.</title>
        <authorList>
            <person name="Altshuler I."/>
            <person name="Hamel J."/>
            <person name="Turney S."/>
            <person name="Magnuson E."/>
            <person name="Levesque R."/>
            <person name="Greer C."/>
            <person name="Whyte L.G."/>
        </authorList>
    </citation>
    <scope>NUCLEOTIDE SEQUENCE [LARGE SCALE GENOMIC DNA]</scope>
    <source>
        <strain evidence="3 4">S9.2P</strain>
    </source>
</reference>